<dbReference type="Proteomes" id="UP000564644">
    <property type="component" value="Unassembled WGS sequence"/>
</dbReference>
<protein>
    <submittedName>
        <fullName evidence="6">TetR/AcrR family transcriptional regulator</fullName>
    </submittedName>
</protein>
<proteinExistence type="predicted"/>
<feature type="domain" description="HTH tetR-type" evidence="5">
    <location>
        <begin position="1"/>
        <end position="50"/>
    </location>
</feature>
<reference evidence="6 7" key="1">
    <citation type="submission" date="2020-08" db="EMBL/GenBank/DDBJ databases">
        <title>Cohnella phylogeny.</title>
        <authorList>
            <person name="Dunlap C."/>
        </authorList>
    </citation>
    <scope>NUCLEOTIDE SEQUENCE [LARGE SCALE GENOMIC DNA]</scope>
    <source>
        <strain evidence="6 7">CBP 2801</strain>
    </source>
</reference>
<keyword evidence="7" id="KW-1185">Reference proteome</keyword>
<dbReference type="SUPFAM" id="SSF48498">
    <property type="entry name" value="Tetracyclin repressor-like, C-terminal domain"/>
    <property type="match status" value="1"/>
</dbReference>
<name>A0A7X0SPK9_9BACL</name>
<dbReference type="AlphaFoldDB" id="A0A7X0SPK9"/>
<keyword evidence="1" id="KW-0805">Transcription regulation</keyword>
<dbReference type="PANTHER" id="PTHR47506:SF1">
    <property type="entry name" value="HTH-TYPE TRANSCRIPTIONAL REGULATOR YJDC"/>
    <property type="match status" value="1"/>
</dbReference>
<evidence type="ECO:0000313" key="7">
    <source>
        <dbReference type="Proteomes" id="UP000564644"/>
    </source>
</evidence>
<keyword evidence="3" id="KW-0804">Transcription</keyword>
<dbReference type="Pfam" id="PF00440">
    <property type="entry name" value="TetR_N"/>
    <property type="match status" value="1"/>
</dbReference>
<dbReference type="PROSITE" id="PS50977">
    <property type="entry name" value="HTH_TETR_2"/>
    <property type="match status" value="1"/>
</dbReference>
<dbReference type="SUPFAM" id="SSF46689">
    <property type="entry name" value="Homeodomain-like"/>
    <property type="match status" value="1"/>
</dbReference>
<dbReference type="InterPro" id="IPR036271">
    <property type="entry name" value="Tet_transcr_reg_TetR-rel_C_sf"/>
</dbReference>
<accession>A0A7X0SPK9</accession>
<keyword evidence="2 4" id="KW-0238">DNA-binding</keyword>
<comment type="caution">
    <text evidence="6">The sequence shown here is derived from an EMBL/GenBank/DDBJ whole genome shotgun (WGS) entry which is preliminary data.</text>
</comment>
<dbReference type="Gene3D" id="1.10.10.60">
    <property type="entry name" value="Homeodomain-like"/>
    <property type="match status" value="1"/>
</dbReference>
<dbReference type="PANTHER" id="PTHR47506">
    <property type="entry name" value="TRANSCRIPTIONAL REGULATORY PROTEIN"/>
    <property type="match status" value="1"/>
</dbReference>
<dbReference type="InterPro" id="IPR001647">
    <property type="entry name" value="HTH_TetR"/>
</dbReference>
<dbReference type="Gene3D" id="1.10.357.10">
    <property type="entry name" value="Tetracycline Repressor, domain 2"/>
    <property type="match status" value="1"/>
</dbReference>
<dbReference type="EMBL" id="JACJVO010000031">
    <property type="protein sequence ID" value="MBB6733827.1"/>
    <property type="molecule type" value="Genomic_DNA"/>
</dbReference>
<evidence type="ECO:0000256" key="1">
    <source>
        <dbReference type="ARBA" id="ARBA00023015"/>
    </source>
</evidence>
<organism evidence="6 7">
    <name type="scientific">Cohnella zeiphila</name>
    <dbReference type="NCBI Taxonomy" id="2761120"/>
    <lineage>
        <taxon>Bacteria</taxon>
        <taxon>Bacillati</taxon>
        <taxon>Bacillota</taxon>
        <taxon>Bacilli</taxon>
        <taxon>Bacillales</taxon>
        <taxon>Paenibacillaceae</taxon>
        <taxon>Cohnella</taxon>
    </lineage>
</organism>
<evidence type="ECO:0000313" key="6">
    <source>
        <dbReference type="EMBL" id="MBB6733827.1"/>
    </source>
</evidence>
<feature type="DNA-binding region" description="H-T-H motif" evidence="4">
    <location>
        <begin position="13"/>
        <end position="32"/>
    </location>
</feature>
<evidence type="ECO:0000256" key="4">
    <source>
        <dbReference type="PROSITE-ProRule" id="PRU00335"/>
    </source>
</evidence>
<gene>
    <name evidence="6" type="ORF">H7C18_23155</name>
</gene>
<sequence>MLVFWKKGYEAASIPDLLNAMGLSRSSLYETFTDKETLYAEALRHYKKVGQSKRELLAGATSAKEGIRQYFERHIAFAFDDNLPQGCLVTNAAVGLSSPDEPFRRAVRDSFEELERLFCELLRKGQQTGEIDPNQDIKTLSFLLLNLNHSINVVSKVETDKQRFHDMVNKVIEML</sequence>
<dbReference type="InterPro" id="IPR009057">
    <property type="entry name" value="Homeodomain-like_sf"/>
</dbReference>
<evidence type="ECO:0000256" key="3">
    <source>
        <dbReference type="ARBA" id="ARBA00023163"/>
    </source>
</evidence>
<dbReference type="Pfam" id="PF16925">
    <property type="entry name" value="TetR_C_13"/>
    <property type="match status" value="1"/>
</dbReference>
<evidence type="ECO:0000256" key="2">
    <source>
        <dbReference type="ARBA" id="ARBA00023125"/>
    </source>
</evidence>
<dbReference type="InterPro" id="IPR011075">
    <property type="entry name" value="TetR_C"/>
</dbReference>
<dbReference type="GO" id="GO:0003677">
    <property type="term" value="F:DNA binding"/>
    <property type="evidence" value="ECO:0007669"/>
    <property type="project" value="UniProtKB-UniRule"/>
</dbReference>
<evidence type="ECO:0000259" key="5">
    <source>
        <dbReference type="PROSITE" id="PS50977"/>
    </source>
</evidence>